<reference evidence="1 2" key="1">
    <citation type="journal article" date="2016" name="Nat. Commun.">
        <title>Extremotolerant tardigrade genome and improved radiotolerance of human cultured cells by tardigrade-unique protein.</title>
        <authorList>
            <person name="Hashimoto T."/>
            <person name="Horikawa D.D."/>
            <person name="Saito Y."/>
            <person name="Kuwahara H."/>
            <person name="Kozuka-Hata H."/>
            <person name="Shin-I T."/>
            <person name="Minakuchi Y."/>
            <person name="Ohishi K."/>
            <person name="Motoyama A."/>
            <person name="Aizu T."/>
            <person name="Enomoto A."/>
            <person name="Kondo K."/>
            <person name="Tanaka S."/>
            <person name="Hara Y."/>
            <person name="Koshikawa S."/>
            <person name="Sagara H."/>
            <person name="Miura T."/>
            <person name="Yokobori S."/>
            <person name="Miyagawa K."/>
            <person name="Suzuki Y."/>
            <person name="Kubo T."/>
            <person name="Oyama M."/>
            <person name="Kohara Y."/>
            <person name="Fujiyama A."/>
            <person name="Arakawa K."/>
            <person name="Katayama T."/>
            <person name="Toyoda A."/>
            <person name="Kunieda T."/>
        </authorList>
    </citation>
    <scope>NUCLEOTIDE SEQUENCE [LARGE SCALE GENOMIC DNA]</scope>
    <source>
        <strain evidence="1 2">YOKOZUNA-1</strain>
    </source>
</reference>
<name>A0A1D1VJY9_RAMVA</name>
<evidence type="ECO:0000313" key="2">
    <source>
        <dbReference type="Proteomes" id="UP000186922"/>
    </source>
</evidence>
<comment type="caution">
    <text evidence="1">The sequence shown here is derived from an EMBL/GenBank/DDBJ whole genome shotgun (WGS) entry which is preliminary data.</text>
</comment>
<organism evidence="1 2">
    <name type="scientific">Ramazzottius varieornatus</name>
    <name type="common">Water bear</name>
    <name type="synonym">Tardigrade</name>
    <dbReference type="NCBI Taxonomy" id="947166"/>
    <lineage>
        <taxon>Eukaryota</taxon>
        <taxon>Metazoa</taxon>
        <taxon>Ecdysozoa</taxon>
        <taxon>Tardigrada</taxon>
        <taxon>Eutardigrada</taxon>
        <taxon>Parachela</taxon>
        <taxon>Hypsibioidea</taxon>
        <taxon>Ramazzottiidae</taxon>
        <taxon>Ramazzottius</taxon>
    </lineage>
</organism>
<gene>
    <name evidence="1" type="primary">RvY_11280-1</name>
    <name evidence="1" type="synonym">RvY_11280.1</name>
    <name evidence="1" type="ORF">RvY_11280</name>
</gene>
<proteinExistence type="predicted"/>
<sequence length="66" mass="7425">MPRPSEPLLKPPGIPEILAVVQIQTRRKPKQRHENDITMLSTGNISLWDMEKGISVALEHSAELLL</sequence>
<dbReference type="EMBL" id="BDGG01000006">
    <property type="protein sequence ID" value="GAV00433.1"/>
    <property type="molecule type" value="Genomic_DNA"/>
</dbReference>
<keyword evidence="2" id="KW-1185">Reference proteome</keyword>
<accession>A0A1D1VJY9</accession>
<dbReference type="AlphaFoldDB" id="A0A1D1VJY9"/>
<dbReference type="Proteomes" id="UP000186922">
    <property type="component" value="Unassembled WGS sequence"/>
</dbReference>
<protein>
    <submittedName>
        <fullName evidence="1">Uncharacterized protein</fullName>
    </submittedName>
</protein>
<evidence type="ECO:0000313" key="1">
    <source>
        <dbReference type="EMBL" id="GAV00433.1"/>
    </source>
</evidence>